<dbReference type="AlphaFoldDB" id="A0A0E9WLR1"/>
<sequence>MRCKHSLSHKAGDQRTVSGIKSLGVSSDRVPVKFILMTYSITWGYFGIMLLGGRKQLFALVNSIFPAFTDPT</sequence>
<keyword evidence="1" id="KW-1133">Transmembrane helix</keyword>
<reference evidence="2" key="2">
    <citation type="journal article" date="2015" name="Fish Shellfish Immunol.">
        <title>Early steps in the European eel (Anguilla anguilla)-Vibrio vulnificus interaction in the gills: Role of the RtxA13 toxin.</title>
        <authorList>
            <person name="Callol A."/>
            <person name="Pajuelo D."/>
            <person name="Ebbesson L."/>
            <person name="Teles M."/>
            <person name="MacKenzie S."/>
            <person name="Amaro C."/>
        </authorList>
    </citation>
    <scope>NUCLEOTIDE SEQUENCE</scope>
</reference>
<dbReference type="EMBL" id="GBXM01017248">
    <property type="protein sequence ID" value="JAH91329.1"/>
    <property type="molecule type" value="Transcribed_RNA"/>
</dbReference>
<keyword evidence="1" id="KW-0472">Membrane</keyword>
<reference evidence="2" key="1">
    <citation type="submission" date="2014-11" db="EMBL/GenBank/DDBJ databases">
        <authorList>
            <person name="Amaro Gonzalez C."/>
        </authorList>
    </citation>
    <scope>NUCLEOTIDE SEQUENCE</scope>
</reference>
<feature type="transmembrane region" description="Helical" evidence="1">
    <location>
        <begin position="34"/>
        <end position="53"/>
    </location>
</feature>
<proteinExistence type="predicted"/>
<evidence type="ECO:0000313" key="2">
    <source>
        <dbReference type="EMBL" id="JAH91329.1"/>
    </source>
</evidence>
<protein>
    <submittedName>
        <fullName evidence="2">Uncharacterized protein</fullName>
    </submittedName>
</protein>
<accession>A0A0E9WLR1</accession>
<organism evidence="2">
    <name type="scientific">Anguilla anguilla</name>
    <name type="common">European freshwater eel</name>
    <name type="synonym">Muraena anguilla</name>
    <dbReference type="NCBI Taxonomy" id="7936"/>
    <lineage>
        <taxon>Eukaryota</taxon>
        <taxon>Metazoa</taxon>
        <taxon>Chordata</taxon>
        <taxon>Craniata</taxon>
        <taxon>Vertebrata</taxon>
        <taxon>Euteleostomi</taxon>
        <taxon>Actinopterygii</taxon>
        <taxon>Neopterygii</taxon>
        <taxon>Teleostei</taxon>
        <taxon>Anguilliformes</taxon>
        <taxon>Anguillidae</taxon>
        <taxon>Anguilla</taxon>
    </lineage>
</organism>
<name>A0A0E9WLR1_ANGAN</name>
<evidence type="ECO:0000256" key="1">
    <source>
        <dbReference type="SAM" id="Phobius"/>
    </source>
</evidence>
<keyword evidence="1" id="KW-0812">Transmembrane</keyword>